<feature type="signal peptide" evidence="1">
    <location>
        <begin position="1"/>
        <end position="19"/>
    </location>
</feature>
<comment type="caution">
    <text evidence="2">The sequence shown here is derived from an EMBL/GenBank/DDBJ whole genome shotgun (WGS) entry which is preliminary data.</text>
</comment>
<protein>
    <submittedName>
        <fullName evidence="2">6-bladed beta-propeller</fullName>
    </submittedName>
</protein>
<dbReference type="SUPFAM" id="SSF63825">
    <property type="entry name" value="YWTD domain"/>
    <property type="match status" value="1"/>
</dbReference>
<dbReference type="Proteomes" id="UP001165489">
    <property type="component" value="Unassembled WGS sequence"/>
</dbReference>
<dbReference type="Pfam" id="PF17170">
    <property type="entry name" value="DUF5128"/>
    <property type="match status" value="1"/>
</dbReference>
<reference evidence="2" key="1">
    <citation type="submission" date="2022-03" db="EMBL/GenBank/DDBJ databases">
        <title>De novo assembled genomes of Belliella spp. (Cyclobacteriaceae) strains.</title>
        <authorList>
            <person name="Szabo A."/>
            <person name="Korponai K."/>
            <person name="Felfoldi T."/>
        </authorList>
    </citation>
    <scope>NUCLEOTIDE SEQUENCE</scope>
    <source>
        <strain evidence="2">DSM 111904</strain>
    </source>
</reference>
<evidence type="ECO:0000313" key="3">
    <source>
        <dbReference type="Proteomes" id="UP001165489"/>
    </source>
</evidence>
<name>A0ABS9UXI4_9BACT</name>
<evidence type="ECO:0000256" key="1">
    <source>
        <dbReference type="SAM" id="SignalP"/>
    </source>
</evidence>
<sequence>MNIKTALCLIWICSSLCFGCDQNQTDTLPMIEVDLKKSDELSLSDVTKDVNLIRLETTIDSYIINLTDLLHFNDKLYIKSSNQKVLVFDMDGNYIQRLGKEGDGPGEYRFVKSIMVNEQTNEIYVASTRKVLVYSPNHDLKREVLLENSWDYIGFFEGKMYSVEHKYSIPIENGFASYTSLYEINSELSIIDTLFVREVIRPNKTASAYTHNHYLSIIDNDAYFYASVFTNEKIHRDTLYQIKESSVSPHLKLDFGQLVLNEKGIKSTLIYNIIHSKSYIICEYSHNGNKMLFLYNKKASKGYNLKEGILDEKGSPVILRPFDLSNDTFYFVKNSEYTSRSIEESNPIIGIVTLK</sequence>
<proteinExistence type="predicted"/>
<organism evidence="2 3">
    <name type="scientific">Belliella filtrata</name>
    <dbReference type="NCBI Taxonomy" id="2923435"/>
    <lineage>
        <taxon>Bacteria</taxon>
        <taxon>Pseudomonadati</taxon>
        <taxon>Bacteroidota</taxon>
        <taxon>Cytophagia</taxon>
        <taxon>Cytophagales</taxon>
        <taxon>Cyclobacteriaceae</taxon>
        <taxon>Belliella</taxon>
    </lineage>
</organism>
<evidence type="ECO:0000313" key="2">
    <source>
        <dbReference type="EMBL" id="MCH7408890.1"/>
    </source>
</evidence>
<accession>A0ABS9UXI4</accession>
<keyword evidence="3" id="KW-1185">Reference proteome</keyword>
<dbReference type="InterPro" id="IPR011042">
    <property type="entry name" value="6-blade_b-propeller_TolB-like"/>
</dbReference>
<dbReference type="Gene3D" id="2.120.10.30">
    <property type="entry name" value="TolB, C-terminal domain"/>
    <property type="match status" value="1"/>
</dbReference>
<dbReference type="RefSeq" id="WP_241347251.1">
    <property type="nucleotide sequence ID" value="NZ_JAKZGP010000009.1"/>
</dbReference>
<keyword evidence="1" id="KW-0732">Signal</keyword>
<feature type="chain" id="PRO_5046230816" evidence="1">
    <location>
        <begin position="20"/>
        <end position="355"/>
    </location>
</feature>
<dbReference type="EMBL" id="JAKZGP010000009">
    <property type="protein sequence ID" value="MCH7408890.1"/>
    <property type="molecule type" value="Genomic_DNA"/>
</dbReference>
<gene>
    <name evidence="2" type="ORF">MM239_05755</name>
</gene>